<dbReference type="PANTHER" id="PTHR43691:SF13">
    <property type="entry name" value="URIDINE PHOSPHORYLASE"/>
    <property type="match status" value="1"/>
</dbReference>
<reference evidence="2 4" key="1">
    <citation type="submission" date="2018-01" db="EMBL/GenBank/DDBJ databases">
        <title>Whole genome analyses suggest that Burkholderia sensu lato contains two further novel genera in the rhizoxinica-symbiotica group Mycetohabitans gen. nov., and Trinickia gen. nov.: implications for the evolution of diazotrophy and nodulation in the Burkholderiaceae.</title>
        <authorList>
            <person name="Estrada-de los Santos P."/>
            <person name="Palmer M."/>
            <person name="Chavez-Ramirez B."/>
            <person name="Beukes C."/>
            <person name="Steenkamp E.T."/>
            <person name="Hirsch A.M."/>
            <person name="Manyaka P."/>
            <person name="Maluk M."/>
            <person name="Lafos M."/>
            <person name="Crook M."/>
            <person name="Gross E."/>
            <person name="Simon M.F."/>
            <person name="Bueno dos Reis Junior F."/>
            <person name="Poole P.S."/>
            <person name="Venter S.N."/>
            <person name="James E.K."/>
        </authorList>
    </citation>
    <scope>NUCLEOTIDE SEQUENCE [LARGE SCALE GENOMIC DNA]</scope>
    <source>
        <strain evidence="2 4">JPY 581</strain>
    </source>
</reference>
<accession>A0A2N7X4W8</accession>
<feature type="domain" description="Nucleoside phosphorylase" evidence="1">
    <location>
        <begin position="26"/>
        <end position="229"/>
    </location>
</feature>
<dbReference type="GO" id="GO:0009116">
    <property type="term" value="P:nucleoside metabolic process"/>
    <property type="evidence" value="ECO:0007669"/>
    <property type="project" value="InterPro"/>
</dbReference>
<dbReference type="EMBL" id="PNYC01000006">
    <property type="protein sequence ID" value="PMS36808.1"/>
    <property type="molecule type" value="Genomic_DNA"/>
</dbReference>
<dbReference type="Gene3D" id="3.40.50.1580">
    <property type="entry name" value="Nucleoside phosphorylase domain"/>
    <property type="match status" value="1"/>
</dbReference>
<dbReference type="SUPFAM" id="SSF53167">
    <property type="entry name" value="Purine and uridine phosphorylases"/>
    <property type="match status" value="1"/>
</dbReference>
<dbReference type="GO" id="GO:0003824">
    <property type="term" value="F:catalytic activity"/>
    <property type="evidence" value="ECO:0007669"/>
    <property type="project" value="InterPro"/>
</dbReference>
<dbReference type="AlphaFoldDB" id="A0A2N7X4W8"/>
<dbReference type="PANTHER" id="PTHR43691">
    <property type="entry name" value="URIDINE PHOSPHORYLASE"/>
    <property type="match status" value="1"/>
</dbReference>
<evidence type="ECO:0000313" key="4">
    <source>
        <dbReference type="Proteomes" id="UP000235777"/>
    </source>
</evidence>
<dbReference type="Pfam" id="PF01048">
    <property type="entry name" value="PNP_UDP_1"/>
    <property type="match status" value="1"/>
</dbReference>
<dbReference type="InterPro" id="IPR000845">
    <property type="entry name" value="Nucleoside_phosphorylase_d"/>
</dbReference>
<proteinExistence type="predicted"/>
<dbReference type="CDD" id="cd17767">
    <property type="entry name" value="UP_EcUdp-like"/>
    <property type="match status" value="1"/>
</dbReference>
<dbReference type="EMBL" id="PYUC01000010">
    <property type="protein sequence ID" value="PTB18791.1"/>
    <property type="molecule type" value="Genomic_DNA"/>
</dbReference>
<dbReference type="RefSeq" id="WP_102607043.1">
    <property type="nucleotide sequence ID" value="NZ_PNYC01000006.1"/>
</dbReference>
<sequence>MNETESVIGRKKRHVEIGATALPRCVLLPGDPARVPVIGSTWDRYEDVSFVREYRLGVGAIGGISVAACSTGIGGPSTEIAVLELAEAGPDTFIRVGTCAALQEHIRPGDLVIQHSAVRLTGTVDAYVNRDFPSVADLQVTNALIAACNELGIKYHVGMTASVDSFYGGQGNPLPGGHSMTDLTGPAEYLRSRKVATFEMEAATLFVLGSLFGLRTGSVCVVGSNRVTNERLEVDTAVLPACTVASMAAASLSLR</sequence>
<organism evidence="2 4">
    <name type="scientific">Trinickia symbiotica</name>
    <dbReference type="NCBI Taxonomy" id="863227"/>
    <lineage>
        <taxon>Bacteria</taxon>
        <taxon>Pseudomonadati</taxon>
        <taxon>Pseudomonadota</taxon>
        <taxon>Betaproteobacteria</taxon>
        <taxon>Burkholderiales</taxon>
        <taxon>Burkholderiaceae</taxon>
        <taxon>Trinickia</taxon>
    </lineage>
</organism>
<evidence type="ECO:0000313" key="5">
    <source>
        <dbReference type="Proteomes" id="UP000240638"/>
    </source>
</evidence>
<keyword evidence="4" id="KW-1185">Reference proteome</keyword>
<evidence type="ECO:0000259" key="1">
    <source>
        <dbReference type="Pfam" id="PF01048"/>
    </source>
</evidence>
<evidence type="ECO:0000313" key="2">
    <source>
        <dbReference type="EMBL" id="PMS36808.1"/>
    </source>
</evidence>
<dbReference type="Proteomes" id="UP000240638">
    <property type="component" value="Unassembled WGS sequence"/>
</dbReference>
<reference evidence="3 5" key="2">
    <citation type="submission" date="2018-03" db="EMBL/GenBank/DDBJ databases">
        <title>Whole genome analyses suggest that Burkholderia sensu lato contains two further novel genera in the rhizoxinica-symbiotica group Mycetohabitans gen. nov., and Trinickia gen. nov.: implications for the evolution of diazotrophy and nodulation in the Burkholderiaceae.</title>
        <authorList>
            <person name="Estrada De Los Santos P."/>
            <person name="Palmer M."/>
            <person name="Chavez-Ramirez B."/>
            <person name="Steenkamp E.T."/>
            <person name="Hirsch A.M."/>
            <person name="Manyaka P."/>
            <person name="Maluk M."/>
            <person name="Lafos M."/>
            <person name="Crook M."/>
            <person name="Gross E."/>
            <person name="Simon M.F."/>
            <person name="Bueno Dos Reis Junior F."/>
            <person name="Poole P.S."/>
            <person name="Venter S.N."/>
            <person name="James E.K."/>
        </authorList>
    </citation>
    <scope>NUCLEOTIDE SEQUENCE [LARGE SCALE GENOMIC DNA]</scope>
    <source>
        <strain evidence="3 5">JPY-366</strain>
    </source>
</reference>
<dbReference type="InterPro" id="IPR035994">
    <property type="entry name" value="Nucleoside_phosphorylase_sf"/>
</dbReference>
<name>A0A2N7X4W8_9BURK</name>
<comment type="caution">
    <text evidence="2">The sequence shown here is derived from an EMBL/GenBank/DDBJ whole genome shotgun (WGS) entry which is preliminary data.</text>
</comment>
<gene>
    <name evidence="2" type="ORF">C0Z20_12035</name>
    <name evidence="3" type="ORF">C9I57_20010</name>
</gene>
<evidence type="ECO:0000313" key="3">
    <source>
        <dbReference type="EMBL" id="PTB18791.1"/>
    </source>
</evidence>
<dbReference type="Proteomes" id="UP000235777">
    <property type="component" value="Unassembled WGS sequence"/>
</dbReference>
<dbReference type="GO" id="GO:0005829">
    <property type="term" value="C:cytosol"/>
    <property type="evidence" value="ECO:0007669"/>
    <property type="project" value="TreeGrafter"/>
</dbReference>
<protein>
    <submittedName>
        <fullName evidence="2">Uridine phosphorylase</fullName>
    </submittedName>
</protein>